<dbReference type="Gene3D" id="1.20.58.740">
    <property type="match status" value="1"/>
</dbReference>
<dbReference type="GO" id="GO:0007264">
    <property type="term" value="P:small GTPase-mediated signal transduction"/>
    <property type="evidence" value="ECO:0007669"/>
    <property type="project" value="InterPro"/>
</dbReference>
<dbReference type="InterPro" id="IPR046769">
    <property type="entry name" value="DOCKER_Lobe_A"/>
</dbReference>
<dbReference type="InterPro" id="IPR026791">
    <property type="entry name" value="DOCK"/>
</dbReference>
<proteinExistence type="inferred from homology"/>
<dbReference type="InterPro" id="IPR027357">
    <property type="entry name" value="DOCKER_dom"/>
</dbReference>
<dbReference type="InterPro" id="IPR046773">
    <property type="entry name" value="DOCKER_Lobe_C"/>
</dbReference>
<dbReference type="OMA" id="WYLMKSH"/>
<dbReference type="InterPro" id="IPR027007">
    <property type="entry name" value="C2_DOCK-type_domain"/>
</dbReference>
<organism evidence="6 7">
    <name type="scientific">Echinococcus granulosus</name>
    <name type="common">Hydatid tapeworm</name>
    <dbReference type="NCBI Taxonomy" id="6210"/>
    <lineage>
        <taxon>Eukaryota</taxon>
        <taxon>Metazoa</taxon>
        <taxon>Spiralia</taxon>
        <taxon>Lophotrochozoa</taxon>
        <taxon>Platyhelminthes</taxon>
        <taxon>Cestoda</taxon>
        <taxon>Eucestoda</taxon>
        <taxon>Cyclophyllidea</taxon>
        <taxon>Taeniidae</taxon>
        <taxon>Echinococcus</taxon>
        <taxon>Echinococcus granulosus group</taxon>
    </lineage>
</organism>
<protein>
    <submittedName>
        <fullName evidence="6">Dedicator of cytokinesis protein 7</fullName>
    </submittedName>
</protein>
<dbReference type="GO" id="GO:0005085">
    <property type="term" value="F:guanyl-nucleotide exchange factor activity"/>
    <property type="evidence" value="ECO:0007669"/>
    <property type="project" value="UniProtKB-KW"/>
</dbReference>
<dbReference type="KEGG" id="egl:EGR_05876"/>
<feature type="region of interest" description="Disordered" evidence="3">
    <location>
        <begin position="1976"/>
        <end position="1995"/>
    </location>
</feature>
<dbReference type="InterPro" id="IPR043162">
    <property type="entry name" value="DOCK_C_lobe_C"/>
</dbReference>
<feature type="compositionally biased region" description="Polar residues" evidence="3">
    <location>
        <begin position="218"/>
        <end position="231"/>
    </location>
</feature>
<dbReference type="PANTHER" id="PTHR23317">
    <property type="entry name" value="DEDICATOR OF CYTOKINESIS DOCK"/>
    <property type="match status" value="1"/>
</dbReference>
<gene>
    <name evidence="6" type="ORF">EGR_05876</name>
</gene>
<dbReference type="Pfam" id="PF20422">
    <property type="entry name" value="DHR-2_Lobe_B"/>
    <property type="match status" value="1"/>
</dbReference>
<dbReference type="InterPro" id="IPR043161">
    <property type="entry name" value="DOCK_C_lobe_A"/>
</dbReference>
<evidence type="ECO:0000259" key="5">
    <source>
        <dbReference type="PROSITE" id="PS51651"/>
    </source>
</evidence>
<keyword evidence="7" id="KW-1185">Reference proteome</keyword>
<feature type="compositionally biased region" description="Polar residues" evidence="3">
    <location>
        <begin position="1113"/>
        <end position="1124"/>
    </location>
</feature>
<dbReference type="OrthoDB" id="47328at2759"/>
<evidence type="ECO:0000256" key="1">
    <source>
        <dbReference type="ARBA" id="ARBA00022658"/>
    </source>
</evidence>
<dbReference type="STRING" id="6210.W6UD76"/>
<feature type="compositionally biased region" description="Polar residues" evidence="3">
    <location>
        <begin position="1976"/>
        <end position="1992"/>
    </location>
</feature>
<dbReference type="Proteomes" id="UP000019149">
    <property type="component" value="Unassembled WGS sequence"/>
</dbReference>
<evidence type="ECO:0000259" key="4">
    <source>
        <dbReference type="PROSITE" id="PS51650"/>
    </source>
</evidence>
<dbReference type="Pfam" id="PF20421">
    <property type="entry name" value="DHR-2_Lobe_C"/>
    <property type="match status" value="1"/>
</dbReference>
<dbReference type="GeneID" id="36341591"/>
<reference evidence="6 7" key="1">
    <citation type="journal article" date="2013" name="Nat. Genet.">
        <title>The genome of the hydatid tapeworm Echinococcus granulosus.</title>
        <authorList>
            <person name="Zheng H."/>
            <person name="Zhang W."/>
            <person name="Zhang L."/>
            <person name="Zhang Z."/>
            <person name="Li J."/>
            <person name="Lu G."/>
            <person name="Zhu Y."/>
            <person name="Wang Y."/>
            <person name="Huang Y."/>
            <person name="Liu J."/>
            <person name="Kang H."/>
            <person name="Chen J."/>
            <person name="Wang L."/>
            <person name="Chen A."/>
            <person name="Yu S."/>
            <person name="Gao Z."/>
            <person name="Jin L."/>
            <person name="Gu W."/>
            <person name="Wang Z."/>
            <person name="Zhao L."/>
            <person name="Shi B."/>
            <person name="Wen H."/>
            <person name="Lin R."/>
            <person name="Jones M.K."/>
            <person name="Brejova B."/>
            <person name="Vinar T."/>
            <person name="Zhao G."/>
            <person name="McManus D.P."/>
            <person name="Chen Z."/>
            <person name="Zhou Y."/>
            <person name="Wang S."/>
        </authorList>
    </citation>
    <scope>NUCLEOTIDE SEQUENCE [LARGE SCALE GENOMIC DNA]</scope>
</reference>
<feature type="domain" description="C2 DOCK-type" evidence="4">
    <location>
        <begin position="414"/>
        <end position="587"/>
    </location>
</feature>
<feature type="region of interest" description="Disordered" evidence="3">
    <location>
        <begin position="1103"/>
        <end position="1124"/>
    </location>
</feature>
<evidence type="ECO:0000256" key="2">
    <source>
        <dbReference type="PROSITE-ProRule" id="PRU00983"/>
    </source>
</evidence>
<dbReference type="CTD" id="36341591"/>
<dbReference type="Pfam" id="PF06920">
    <property type="entry name" value="DHR-2_Lobe_A"/>
    <property type="match status" value="1"/>
</dbReference>
<keyword evidence="1" id="KW-0344">Guanine-nucleotide releasing factor</keyword>
<dbReference type="RefSeq" id="XP_024350471.1">
    <property type="nucleotide sequence ID" value="XM_024495125.1"/>
</dbReference>
<dbReference type="Gene3D" id="1.25.40.410">
    <property type="match status" value="1"/>
</dbReference>
<feature type="compositionally biased region" description="Basic and acidic residues" evidence="3">
    <location>
        <begin position="1103"/>
        <end position="1112"/>
    </location>
</feature>
<feature type="domain" description="DOCKER" evidence="5">
    <location>
        <begin position="1585"/>
        <end position="2055"/>
    </location>
</feature>
<feature type="region of interest" description="Disordered" evidence="3">
    <location>
        <begin position="2066"/>
        <end position="2089"/>
    </location>
</feature>
<dbReference type="EMBL" id="APAU02000047">
    <property type="protein sequence ID" value="EUB59275.1"/>
    <property type="molecule type" value="Genomic_DNA"/>
</dbReference>
<feature type="region of interest" description="Disordered" evidence="3">
    <location>
        <begin position="196"/>
        <end position="236"/>
    </location>
</feature>
<comment type="caution">
    <text evidence="6">The sequence shown here is derived from an EMBL/GenBank/DDBJ whole genome shotgun (WGS) entry which is preliminary data.</text>
</comment>
<evidence type="ECO:0000313" key="6">
    <source>
        <dbReference type="EMBL" id="EUB59275.1"/>
    </source>
</evidence>
<dbReference type="InterPro" id="IPR046770">
    <property type="entry name" value="DOCKER_Lobe_B"/>
</dbReference>
<accession>W6UD76</accession>
<name>W6UD76_ECHGR</name>
<evidence type="ECO:0000256" key="3">
    <source>
        <dbReference type="SAM" id="MobiDB-lite"/>
    </source>
</evidence>
<sequence>MADCSGLLCSAKYIPHYRLAPQGVDWPGCVYDENITRRPLFLLLRSDELSPRVETASTSLFIVVYLFDAILDCRLSEAFNLGPEITGVFRVTDRWHELSKILLANEDHRENEDAATSLYKEVGSYFRGVYLIIESIGTSALPNVKADYPPEGDCLQTPFAWNAIDLSTAVTQMCQKTLRDPRRRHFSASERCYSVDHREGQSQRTTEAFRRPRLLSDANDSLKQPPRSRTVSNDRRFSVNAFESSPSDLQVREVISKESDLQSLEESSPLWRLNTDELEDLPKFVEFNLQLTTRSFIKKDLTTGSHSSEIRRTVMEVFKLQSSACNMSPWVHDIPTRVGHGHPLRRLKTFSGQMKVSMTGKVVSACGLSRHLRSANFCSTEGEILLTRGYSETRLQEVMEFPTIGRVFPFNFSRNLLYIYLQSVTFGMLKSVSKNIEIVIQLWCSDASGRHTIPAFHNLGAQNVLKTEARTHVILKNRSPEFTDEIKVILPKELNSNHYLLFTFVHVDLSPSRDTSNSVLGYSWLPILISGRIFSGEEKLYLTHDHPTPEMAQTIPRHVEALAKDDMEAGKTHFLNKTSFHLRVVPLSSLYQDDDFVASVIRECNFANFTETSESLSKQDLFLAQSGSDSLSSPPPLLLHLQKAKLNQLVLHLVPIMDGLLQTLGACLVQNNVKASQNLLTLLAFYIHRISKGLSDWEEQFTGRNRFICAYLSGIGRCSIEHVLPYLLSGYPMMGLAWIDDVFEYLHRSNENLTKKLHEELLQCLIGQIATNTPFSRNFYEETLWFFLELLVRTLIVECKISDESASQLFVENLDLLTREVTKSITNRLMQDDKEETFDSTCLLNRAFAFFLQDLLICLNATHVFRFTSAYMQAINSFIEELLAPSSWNSEDEEAASSRDKKVRNLQLLKLEMLQILTAAPDYLALSLPDQSLLPDTVHSINQVAYFTTFEQEDEILTDPTYQRLHFLPAMLLGEIRTCLLHSEPALQENALTTLWYLMKSHESQSCTFRAGRESSNLWDAAALYIPLLDIACDNASAMYVSWVGALKKQERVLREVAKVSVLLDAQRSSNDGASKRSGWILSSMTAKERVRWMGRRISLTPDRRGSVEHRSSSAPSLPSQQEYTTFPSPSKTWIHAVLSSAPFSLPSETTHVFSDCVTRLLLLETLWILQYTHRQVLLQWLVTRGVEKAQNLVELLILALNYFEYPGGNEFLTESTDEDSKVVQKLGESPILQLKRLDNLGCQTTDTLPVACREETKLLYLFVTSVVCKTLDLLINAFDHPLSASDVTGEESDNLIISSRLICSIARAYIFGLSMHHCSKTFQLLCCGMSELISKFPQYFLDEASVTHFVLCRVLLPHCASPLKKIRKIANAAAFHLLQQCHQVCDHLYPVNGQMALALHSLLAPNDLTLDTSSSPSWFARRLGVVTECLSYLTEASTNLYWHHLLSHLIYDRRIHGGQEGDPLFPTLAPPHIHFLLARAHLSACFRALKEYAKADTREGGDLGRNKGSGGVSFNGLRFAMTFANTQAPDAGFQAQLNASVDILHDIFTCLLHFNDLQRRYTGSQIVEKDDRISVVELLVDLASVCRLLPELRQYWLLRLAEVHLFFKQPAEAAQALLHTLAIDVEQMVSRKSSPLFTVLSEGVDSMARQLGSPNLLEESALELAVGLPASTPLPITAERSLQKTSANVFVKRFYELIERIAKCFHAADQSEQIPSLCYWILPILYSTREQECLRQVYELIRTSHSAIYEPARTNRLFNTYFRVGFYGPLFGDQNGKEFIYKEAPLTKLAEITARLQEFYSHQLGGKPVEIIKSSSRVFAADLDEAIAYLQITYVEPHFEEFELRKRRLECERNYGIKRFVMVTPFTQAGFAHGSISEQFKRKVILTTSRCFPYLNLRLPVIGHEELVLSPIEVAIEDVATRNQQLALAIHTDPPDAKFLQMVLQDETALFQGCVSTTVNQGPLEVAVAFLNKRGSPSSSASQENPVITVSESDDEQQNELRLCLKEFLRKSQEAVRMNRQLIGQDQEEYQRELERNFVQIKLQMEPFLKPPISFRDLITVGSGEGYRDSPKAMPPNESTIGGAFSAR</sequence>
<dbReference type="Pfam" id="PF14429">
    <property type="entry name" value="DOCK-C2"/>
    <property type="match status" value="1"/>
</dbReference>
<evidence type="ECO:0000313" key="7">
    <source>
        <dbReference type="Proteomes" id="UP000019149"/>
    </source>
</evidence>
<comment type="similarity">
    <text evidence="2">Belongs to the DOCK family.</text>
</comment>
<dbReference type="PROSITE" id="PS51651">
    <property type="entry name" value="DOCKER"/>
    <property type="match status" value="1"/>
</dbReference>
<dbReference type="PANTHER" id="PTHR23317:SF76">
    <property type="entry name" value="LD20667P"/>
    <property type="match status" value="1"/>
</dbReference>
<dbReference type="Gene3D" id="2.60.40.150">
    <property type="entry name" value="C2 domain"/>
    <property type="match status" value="1"/>
</dbReference>
<dbReference type="PROSITE" id="PS51650">
    <property type="entry name" value="C2_DOCK"/>
    <property type="match status" value="1"/>
</dbReference>
<dbReference type="InterPro" id="IPR035892">
    <property type="entry name" value="C2_domain_sf"/>
</dbReference>